<feature type="domain" description="Carbohydrate kinase FGGY N-terminal" evidence="3">
    <location>
        <begin position="7"/>
        <end position="245"/>
    </location>
</feature>
<evidence type="ECO:0000313" key="4">
    <source>
        <dbReference type="EMBL" id="CAB4860338.1"/>
    </source>
</evidence>
<dbReference type="InterPro" id="IPR018484">
    <property type="entry name" value="FGGY_N"/>
</dbReference>
<dbReference type="GO" id="GO:0005975">
    <property type="term" value="P:carbohydrate metabolic process"/>
    <property type="evidence" value="ECO:0007669"/>
    <property type="project" value="InterPro"/>
</dbReference>
<sequence>MSAAVEVVLGIDVGTTSSKALALDMDGTVVGSASAATVWDVSDTGEVQIDADRLADVVIDVLRRAALDAGDSTKVLGIGITGMAEAGVVIDDQGKPVTPAIAWYDQRGAIELAALPAEFLEEFSAVTGLAAKAECSFAKLLWLRANGLGELTDKIWLNALEYIAFRLTGVKATEPSLASRTGLLDQASVRPWSATLEMIGADKRFIPNVLDAGRALGPVVGDAPESLLGAAVTVAGHDHLVGSVGAGAVGRDDLFDSCGTADVILRTVPRTLTNADRSSLVARGLSAGRHVLPGSTAILGATRSGLVLGRVMSMLGASTIEARQRLADTWSPGAGASSTVIVSEPSGWTNEVTIQLRDDVTPEEVWAAATSYVLDQTAELLEAVAEIAGRFEHAVAAGGWAQLDGVYRGKAHLMPGLTVSGVALPGARGAALFAARAAGITTGTLADQLPATDLTNPTKEHVS</sequence>
<proteinExistence type="predicted"/>
<keyword evidence="2" id="KW-0418">Kinase</keyword>
<evidence type="ECO:0000256" key="1">
    <source>
        <dbReference type="ARBA" id="ARBA00022679"/>
    </source>
</evidence>
<dbReference type="InterPro" id="IPR050406">
    <property type="entry name" value="FGGY_Carb_Kinase"/>
</dbReference>
<evidence type="ECO:0000256" key="2">
    <source>
        <dbReference type="ARBA" id="ARBA00022777"/>
    </source>
</evidence>
<dbReference type="EMBL" id="CAFBLS010000012">
    <property type="protein sequence ID" value="CAB4860338.1"/>
    <property type="molecule type" value="Genomic_DNA"/>
</dbReference>
<dbReference type="InterPro" id="IPR000577">
    <property type="entry name" value="Carb_kinase_FGGY"/>
</dbReference>
<dbReference type="GO" id="GO:0016301">
    <property type="term" value="F:kinase activity"/>
    <property type="evidence" value="ECO:0007669"/>
    <property type="project" value="UniProtKB-KW"/>
</dbReference>
<organism evidence="4">
    <name type="scientific">freshwater metagenome</name>
    <dbReference type="NCBI Taxonomy" id="449393"/>
    <lineage>
        <taxon>unclassified sequences</taxon>
        <taxon>metagenomes</taxon>
        <taxon>ecological metagenomes</taxon>
    </lineage>
</organism>
<dbReference type="PANTHER" id="PTHR43095">
    <property type="entry name" value="SUGAR KINASE"/>
    <property type="match status" value="1"/>
</dbReference>
<accession>A0A6J7CU26</accession>
<dbReference type="InterPro" id="IPR043129">
    <property type="entry name" value="ATPase_NBD"/>
</dbReference>
<name>A0A6J7CU26_9ZZZZ</name>
<keyword evidence="1" id="KW-0808">Transferase</keyword>
<dbReference type="AlphaFoldDB" id="A0A6J7CU26"/>
<evidence type="ECO:0000259" key="3">
    <source>
        <dbReference type="Pfam" id="PF00370"/>
    </source>
</evidence>
<dbReference type="Gene3D" id="3.30.420.40">
    <property type="match status" value="2"/>
</dbReference>
<dbReference type="Pfam" id="PF00370">
    <property type="entry name" value="FGGY_N"/>
    <property type="match status" value="1"/>
</dbReference>
<dbReference type="SUPFAM" id="SSF53067">
    <property type="entry name" value="Actin-like ATPase domain"/>
    <property type="match status" value="2"/>
</dbReference>
<dbReference type="PIRSF" id="PIRSF000538">
    <property type="entry name" value="GlpK"/>
    <property type="match status" value="1"/>
</dbReference>
<gene>
    <name evidence="4" type="ORF">UFOPK3402_00175</name>
</gene>
<dbReference type="PANTHER" id="PTHR43095:SF5">
    <property type="entry name" value="XYLULOSE KINASE"/>
    <property type="match status" value="1"/>
</dbReference>
<dbReference type="CDD" id="cd07773">
    <property type="entry name" value="ASKHA_NBD_FGGY_FK"/>
    <property type="match status" value="1"/>
</dbReference>
<protein>
    <submittedName>
        <fullName evidence="4">Unannotated protein</fullName>
    </submittedName>
</protein>
<reference evidence="4" key="1">
    <citation type="submission" date="2020-05" db="EMBL/GenBank/DDBJ databases">
        <authorList>
            <person name="Chiriac C."/>
            <person name="Salcher M."/>
            <person name="Ghai R."/>
            <person name="Kavagutti S V."/>
        </authorList>
    </citation>
    <scope>NUCLEOTIDE SEQUENCE</scope>
</reference>